<evidence type="ECO:0000313" key="2">
    <source>
        <dbReference type="EMBL" id="VTR91863.1"/>
    </source>
</evidence>
<keyword evidence="1" id="KW-0472">Membrane</keyword>
<dbReference type="Proteomes" id="UP000464178">
    <property type="component" value="Chromosome"/>
</dbReference>
<keyword evidence="1" id="KW-0812">Transmembrane</keyword>
<sequence length="98" mass="10544">MAAQVQPEHLKQILETAKLREMNRHQEATDRLKYQPAVVSAVLMLAFLFILFFGWLALAYGKSEIILPVITALTGLIAGGVGGYGVGKSQGRGGDQSS</sequence>
<feature type="transmembrane region" description="Helical" evidence="1">
    <location>
        <begin position="37"/>
        <end position="59"/>
    </location>
</feature>
<accession>A0A6P2CSH8</accession>
<reference evidence="2 3" key="1">
    <citation type="submission" date="2019-05" db="EMBL/GenBank/DDBJ databases">
        <authorList>
            <consortium name="Science for Life Laboratories"/>
        </authorList>
    </citation>
    <scope>NUCLEOTIDE SEQUENCE [LARGE SCALE GENOMIC DNA]</scope>
    <source>
        <strain evidence="2">Soil9</strain>
    </source>
</reference>
<evidence type="ECO:0000256" key="1">
    <source>
        <dbReference type="SAM" id="Phobius"/>
    </source>
</evidence>
<dbReference type="AlphaFoldDB" id="A0A6P2CSH8"/>
<feature type="transmembrane region" description="Helical" evidence="1">
    <location>
        <begin position="65"/>
        <end position="86"/>
    </location>
</feature>
<name>A0A6P2CSH8_9BACT</name>
<gene>
    <name evidence="2" type="ORF">SOIL9_58510</name>
</gene>
<keyword evidence="3" id="KW-1185">Reference proteome</keyword>
<dbReference type="EMBL" id="LR593886">
    <property type="protein sequence ID" value="VTR91863.1"/>
    <property type="molecule type" value="Genomic_DNA"/>
</dbReference>
<keyword evidence="1" id="KW-1133">Transmembrane helix</keyword>
<protein>
    <submittedName>
        <fullName evidence="2">Uncharacterized protein</fullName>
    </submittedName>
</protein>
<evidence type="ECO:0000313" key="3">
    <source>
        <dbReference type="Proteomes" id="UP000464178"/>
    </source>
</evidence>
<proteinExistence type="predicted"/>
<dbReference type="KEGG" id="gms:SOIL9_58510"/>
<organism evidence="2 3">
    <name type="scientific">Gemmata massiliana</name>
    <dbReference type="NCBI Taxonomy" id="1210884"/>
    <lineage>
        <taxon>Bacteria</taxon>
        <taxon>Pseudomonadati</taxon>
        <taxon>Planctomycetota</taxon>
        <taxon>Planctomycetia</taxon>
        <taxon>Gemmatales</taxon>
        <taxon>Gemmataceae</taxon>
        <taxon>Gemmata</taxon>
    </lineage>
</organism>